<dbReference type="InterPro" id="IPR048020">
    <property type="entry name" value="Transpos_IS3"/>
</dbReference>
<accession>A0ABU6KIT4</accession>
<dbReference type="Pfam" id="PF13333">
    <property type="entry name" value="rve_2"/>
    <property type="match status" value="1"/>
</dbReference>
<protein>
    <submittedName>
        <fullName evidence="3">IS3 family transposase</fullName>
    </submittedName>
</protein>
<proteinExistence type="predicted"/>
<sequence>MIERNRQKYSVSALCEVLQLARSTFYYETEIAAQKKHKKAAEEQKLKEEIRLIFNKNRQVYGTRKIKDALFKAGHTVSRHRIGRFMRELGIQSKYAQASYKPMISRPNEESIGNVLHREFQVDEEMSVLVSDLTYVKVGKHWNYVCFLIDLYNREIVGYSAGERKDAALVQRAFATVKRPLGNVKLFHTDRGSEFKNVGIDELLSNYQIKRSLSHKGNPYDNAVAEATFKILKTELINGTHFLTLEQLALELFDYVNWYNNIRSHSTLGYLSPVTYRNLALKKVV</sequence>
<dbReference type="Pfam" id="PF00665">
    <property type="entry name" value="rve"/>
    <property type="match status" value="1"/>
</dbReference>
<feature type="domain" description="Integrase catalytic" evidence="2">
    <location>
        <begin position="103"/>
        <end position="281"/>
    </location>
</feature>
<dbReference type="Gene3D" id="3.30.420.10">
    <property type="entry name" value="Ribonuclease H-like superfamily/Ribonuclease H"/>
    <property type="match status" value="1"/>
</dbReference>
<dbReference type="PROSITE" id="PS50994">
    <property type="entry name" value="INTEGRASE"/>
    <property type="match status" value="1"/>
</dbReference>
<dbReference type="EMBL" id="JARZFX010000008">
    <property type="protein sequence ID" value="MEC5424785.1"/>
    <property type="molecule type" value="Genomic_DNA"/>
</dbReference>
<dbReference type="SUPFAM" id="SSF53098">
    <property type="entry name" value="Ribonuclease H-like"/>
    <property type="match status" value="1"/>
</dbReference>
<dbReference type="PANTHER" id="PTHR46889">
    <property type="entry name" value="TRANSPOSASE INSF FOR INSERTION SEQUENCE IS3B-RELATED"/>
    <property type="match status" value="1"/>
</dbReference>
<dbReference type="Proteomes" id="UP001335737">
    <property type="component" value="Unassembled WGS sequence"/>
</dbReference>
<gene>
    <name evidence="3" type="ORF">QGM71_14965</name>
</gene>
<evidence type="ECO:0000256" key="1">
    <source>
        <dbReference type="ARBA" id="ARBA00002286"/>
    </source>
</evidence>
<keyword evidence="4" id="KW-1185">Reference proteome</keyword>
<organism evidence="3 4">
    <name type="scientific">Virgibacillus tibetensis</name>
    <dbReference type="NCBI Taxonomy" id="3042313"/>
    <lineage>
        <taxon>Bacteria</taxon>
        <taxon>Bacillati</taxon>
        <taxon>Bacillota</taxon>
        <taxon>Bacilli</taxon>
        <taxon>Bacillales</taxon>
        <taxon>Bacillaceae</taxon>
        <taxon>Virgibacillus</taxon>
    </lineage>
</organism>
<comment type="function">
    <text evidence="1">Involved in the transposition of the insertion sequence.</text>
</comment>
<dbReference type="InterPro" id="IPR050900">
    <property type="entry name" value="Transposase_IS3/IS150/IS904"/>
</dbReference>
<reference evidence="3 4" key="1">
    <citation type="journal article" date="2024" name="Int. J. Syst. Evol. Microbiol.">
        <title>Virgibacillus tibetensis sp. nov., isolated from salt lake on the Tibetan Plateau of China.</title>
        <authorList>
            <person name="Phurbu D."/>
            <person name="Liu Z.-X."/>
            <person name="Wang R."/>
            <person name="Zheng Y.-Y."/>
            <person name="Liu H.-C."/>
            <person name="Zhou Y.-G."/>
            <person name="Yu Y.-J."/>
            <person name="Li A.-H."/>
        </authorList>
    </citation>
    <scope>NUCLEOTIDE SEQUENCE [LARGE SCALE GENOMIC DNA]</scope>
    <source>
        <strain evidence="3 4">C22-A2</strain>
    </source>
</reference>
<dbReference type="Pfam" id="PF13276">
    <property type="entry name" value="HTH_21"/>
    <property type="match status" value="1"/>
</dbReference>
<evidence type="ECO:0000313" key="4">
    <source>
        <dbReference type="Proteomes" id="UP001335737"/>
    </source>
</evidence>
<evidence type="ECO:0000259" key="2">
    <source>
        <dbReference type="PROSITE" id="PS50994"/>
    </source>
</evidence>
<name>A0ABU6KIT4_9BACI</name>
<dbReference type="InterPro" id="IPR036397">
    <property type="entry name" value="RNaseH_sf"/>
</dbReference>
<evidence type="ECO:0000313" key="3">
    <source>
        <dbReference type="EMBL" id="MEC5424785.1"/>
    </source>
</evidence>
<dbReference type="InterPro" id="IPR012337">
    <property type="entry name" value="RNaseH-like_sf"/>
</dbReference>
<dbReference type="NCBIfam" id="NF033516">
    <property type="entry name" value="transpos_IS3"/>
    <property type="match status" value="1"/>
</dbReference>
<dbReference type="InterPro" id="IPR025948">
    <property type="entry name" value="HTH-like_dom"/>
</dbReference>
<comment type="caution">
    <text evidence="3">The sequence shown here is derived from an EMBL/GenBank/DDBJ whole genome shotgun (WGS) entry which is preliminary data.</text>
</comment>
<dbReference type="InterPro" id="IPR001584">
    <property type="entry name" value="Integrase_cat-core"/>
</dbReference>